<dbReference type="STRING" id="1090615.SAMN04515671_2688"/>
<dbReference type="RefSeq" id="WP_090476583.1">
    <property type="nucleotide sequence ID" value="NZ_LT629710.1"/>
</dbReference>
<organism evidence="1 2">
    <name type="scientific">Nakamurella panacisegetis</name>
    <dbReference type="NCBI Taxonomy" id="1090615"/>
    <lineage>
        <taxon>Bacteria</taxon>
        <taxon>Bacillati</taxon>
        <taxon>Actinomycetota</taxon>
        <taxon>Actinomycetes</taxon>
        <taxon>Nakamurellales</taxon>
        <taxon>Nakamurellaceae</taxon>
        <taxon>Nakamurella</taxon>
    </lineage>
</organism>
<dbReference type="EMBL" id="LT629710">
    <property type="protein sequence ID" value="SDP01929.1"/>
    <property type="molecule type" value="Genomic_DNA"/>
</dbReference>
<accession>A0A1H0PBA5</accession>
<evidence type="ECO:0008006" key="3">
    <source>
        <dbReference type="Google" id="ProtNLM"/>
    </source>
</evidence>
<dbReference type="AlphaFoldDB" id="A0A1H0PBA5"/>
<keyword evidence="2" id="KW-1185">Reference proteome</keyword>
<evidence type="ECO:0000313" key="2">
    <source>
        <dbReference type="Proteomes" id="UP000198741"/>
    </source>
</evidence>
<dbReference type="OrthoDB" id="5000691at2"/>
<evidence type="ECO:0000313" key="1">
    <source>
        <dbReference type="EMBL" id="SDP01929.1"/>
    </source>
</evidence>
<reference evidence="1 2" key="1">
    <citation type="submission" date="2016-10" db="EMBL/GenBank/DDBJ databases">
        <authorList>
            <person name="de Groot N.N."/>
        </authorList>
    </citation>
    <scope>NUCLEOTIDE SEQUENCE [LARGE SCALE GENOMIC DNA]</scope>
    <source>
        <strain evidence="2">P4-7,KCTC 19426,CECT 7604</strain>
    </source>
</reference>
<sequence>MGIQVEFCGEWFTPDPSRSFDIGREGALQIDDNPYLHRRFLAIECIDDMWWLANVGSQLSATVSDSAGALQAWLAPGARLPMVFAETTVLFTAGPTTYELSIVNDTAAFAMSEVGRSETGETTIGPVMLTPSQKQLIVALAEPLLRRDGTSVSSIPSSREAAARLGWEQTKFNRKLDNVCDKLDRRGVRGLRGGVGQLAVNRRARLVEHAVATRLVVPEDLRLLDLLE</sequence>
<dbReference type="Proteomes" id="UP000198741">
    <property type="component" value="Chromosome I"/>
</dbReference>
<protein>
    <recommendedName>
        <fullName evidence="3">FHA domain-containing protein</fullName>
    </recommendedName>
</protein>
<name>A0A1H0PBA5_9ACTN</name>
<gene>
    <name evidence="1" type="ORF">SAMN04515671_2688</name>
</gene>
<proteinExistence type="predicted"/>